<keyword evidence="1" id="KW-1133">Transmembrane helix</keyword>
<proteinExistence type="predicted"/>
<evidence type="ECO:0000313" key="2">
    <source>
        <dbReference type="EMBL" id="AKB12154.1"/>
    </source>
</evidence>
<dbReference type="Proteomes" id="UP000066529">
    <property type="component" value="Chromosome"/>
</dbReference>
<accession>A0A0E3H8D3</accession>
<evidence type="ECO:0000313" key="3">
    <source>
        <dbReference type="Proteomes" id="UP000066529"/>
    </source>
</evidence>
<feature type="transmembrane region" description="Helical" evidence="1">
    <location>
        <begin position="304"/>
        <end position="323"/>
    </location>
</feature>
<feature type="transmembrane region" description="Helical" evidence="1">
    <location>
        <begin position="110"/>
        <end position="129"/>
    </location>
</feature>
<keyword evidence="1" id="KW-0812">Transmembrane</keyword>
<dbReference type="GeneID" id="41601594"/>
<protein>
    <submittedName>
        <fullName evidence="2">Uncharacterized protein</fullName>
    </submittedName>
</protein>
<evidence type="ECO:0000256" key="1">
    <source>
        <dbReference type="SAM" id="Phobius"/>
    </source>
</evidence>
<name>A0A0E3H8D3_METTT</name>
<dbReference type="HOGENOM" id="CLU_777583_0_0_2"/>
<feature type="transmembrane region" description="Helical" evidence="1">
    <location>
        <begin position="269"/>
        <end position="292"/>
    </location>
</feature>
<feature type="transmembrane region" description="Helical" evidence="1">
    <location>
        <begin position="329"/>
        <end position="349"/>
    </location>
</feature>
<dbReference type="EMBL" id="CP009501">
    <property type="protein sequence ID" value="AKB12154.1"/>
    <property type="molecule type" value="Genomic_DNA"/>
</dbReference>
<feature type="transmembrane region" description="Helical" evidence="1">
    <location>
        <begin position="180"/>
        <end position="198"/>
    </location>
</feature>
<dbReference type="OrthoDB" id="136752at2157"/>
<dbReference type="RefSeq" id="WP_048166369.1">
    <property type="nucleotide sequence ID" value="NZ_CP009501.1"/>
</dbReference>
<gene>
    <name evidence="2" type="ORF">MSTHT_0396</name>
</gene>
<keyword evidence="1" id="KW-0472">Membrane</keyword>
<dbReference type="AlphaFoldDB" id="A0A0E3H8D3"/>
<reference evidence="2 3" key="1">
    <citation type="submission" date="2014-07" db="EMBL/GenBank/DDBJ databases">
        <title>Methanogenic archaea and the global carbon cycle.</title>
        <authorList>
            <person name="Henriksen J.R."/>
            <person name="Luke J."/>
            <person name="Reinhart S."/>
            <person name="Benedict M.N."/>
            <person name="Youngblut N.D."/>
            <person name="Metcalf M.E."/>
            <person name="Whitaker R.J."/>
            <person name="Metcalf W.W."/>
        </authorList>
    </citation>
    <scope>NUCLEOTIDE SEQUENCE [LARGE SCALE GENOMIC DNA]</scope>
    <source>
        <strain evidence="3">ATCC 43570 / DSM 1825 / OCM 12 / VKM B-1830 / TM-1</strain>
    </source>
</reference>
<feature type="transmembrane region" description="Helical" evidence="1">
    <location>
        <begin position="7"/>
        <end position="27"/>
    </location>
</feature>
<dbReference type="PATRIC" id="fig|523844.20.peg.510"/>
<dbReference type="KEGG" id="mthr:MSTHT_0396"/>
<organism evidence="2 3">
    <name type="scientific">Methanosarcina thermophila (strain ATCC 43570 / DSM 1825 / OCM 12 / VKM B-1830 / TM-1)</name>
    <dbReference type="NCBI Taxonomy" id="523844"/>
    <lineage>
        <taxon>Archaea</taxon>
        <taxon>Methanobacteriati</taxon>
        <taxon>Methanobacteriota</taxon>
        <taxon>Stenosarchaea group</taxon>
        <taxon>Methanomicrobia</taxon>
        <taxon>Methanosarcinales</taxon>
        <taxon>Methanosarcinaceae</taxon>
        <taxon>Methanosarcina</taxon>
    </lineage>
</organism>
<sequence>MPETSDLFIFWAVVAARFLIPLTIPSYPLPGIILSLVLDMVDQTLFQEFTNLPLVDYQEYDKALDIYYLAITYLSTLRNWSNFFAFEAGRFLFYYRLIGVAIFEITHLRLLLLIFSNVFEYFFIFYELVRLKWDPKVLTKDRLITATAFIWVFAKLPQEYWIHIAQMDTTDWIRANPSNVIVLIAWAALLIFLGWWLLRDLPPMRPGLIIAASYKHFPFYSLHARNIRDNYTSQRFFDDFLHYELIEKIVLVSLLSTIFAQILPEVRASSFQVAIGLSILIIINTELSQWFARRGTHWKSIIQEFIVMSVVNFGIVLAYDFLITRFDGSINLLDASFFILLLTLNVTLYDRYRRWQIWSQAEMDVFADQNKQIKAAD</sequence>